<feature type="compositionally biased region" description="Low complexity" evidence="13">
    <location>
        <begin position="51"/>
        <end position="64"/>
    </location>
</feature>
<dbReference type="CDD" id="cd18039">
    <property type="entry name" value="DEXXQc_UPF1"/>
    <property type="match status" value="1"/>
</dbReference>
<feature type="compositionally biased region" description="Polar residues" evidence="13">
    <location>
        <begin position="1035"/>
        <end position="1048"/>
    </location>
</feature>
<dbReference type="InterPro" id="IPR014001">
    <property type="entry name" value="Helicase_ATP-bd"/>
</dbReference>
<dbReference type="GO" id="GO:0003677">
    <property type="term" value="F:DNA binding"/>
    <property type="evidence" value="ECO:0007669"/>
    <property type="project" value="InterPro"/>
</dbReference>
<dbReference type="CDD" id="cd21400">
    <property type="entry name" value="ZBD_UPF1-like"/>
    <property type="match status" value="1"/>
</dbReference>
<dbReference type="Pfam" id="PF13087">
    <property type="entry name" value="AAA_12"/>
    <property type="match status" value="1"/>
</dbReference>
<evidence type="ECO:0000259" key="15">
    <source>
        <dbReference type="PROSITE" id="PS51997"/>
    </source>
</evidence>
<comment type="similarity">
    <text evidence="2">Belongs to the DNA2/NAM7 helicase family.</text>
</comment>
<dbReference type="InterPro" id="IPR027417">
    <property type="entry name" value="P-loop_NTPase"/>
</dbReference>
<keyword evidence="8" id="KW-0347">Helicase</keyword>
<feature type="compositionally biased region" description="Polar residues" evidence="13">
    <location>
        <begin position="1"/>
        <end position="26"/>
    </location>
</feature>
<evidence type="ECO:0000256" key="9">
    <source>
        <dbReference type="ARBA" id="ARBA00022833"/>
    </source>
</evidence>
<proteinExistence type="inferred from homology"/>
<dbReference type="AlphaFoldDB" id="A0A6L2JBM2"/>
<evidence type="ECO:0000256" key="10">
    <source>
        <dbReference type="ARBA" id="ARBA00022840"/>
    </source>
</evidence>
<comment type="caution">
    <text evidence="16">The sequence shown here is derived from an EMBL/GenBank/DDBJ whole genome shotgun (WGS) entry which is preliminary data.</text>
</comment>
<keyword evidence="10" id="KW-0067">ATP-binding</keyword>
<keyword evidence="4 12" id="KW-0479">Metal-binding</keyword>
<evidence type="ECO:0000256" key="12">
    <source>
        <dbReference type="PROSITE-ProRule" id="PRU01341"/>
    </source>
</evidence>
<evidence type="ECO:0000256" key="11">
    <source>
        <dbReference type="ARBA" id="ARBA00048432"/>
    </source>
</evidence>
<feature type="region of interest" description="Disordered" evidence="13">
    <location>
        <begin position="1200"/>
        <end position="1234"/>
    </location>
</feature>
<dbReference type="GO" id="GO:0008270">
    <property type="term" value="F:zinc ion binding"/>
    <property type="evidence" value="ECO:0007669"/>
    <property type="project" value="UniProtKB-UniRule"/>
</dbReference>
<dbReference type="CDD" id="cd18808">
    <property type="entry name" value="SF1_C_Upf1"/>
    <property type="match status" value="1"/>
</dbReference>
<dbReference type="PANTHER" id="PTHR10887">
    <property type="entry name" value="DNA2/NAM7 HELICASE FAMILY"/>
    <property type="match status" value="1"/>
</dbReference>
<reference evidence="16" key="1">
    <citation type="journal article" date="2019" name="Sci. Rep.">
        <title>Draft genome of Tanacetum cinerariifolium, the natural source of mosquito coil.</title>
        <authorList>
            <person name="Yamashiro T."/>
            <person name="Shiraishi A."/>
            <person name="Satake H."/>
            <person name="Nakayama K."/>
        </authorList>
    </citation>
    <scope>NUCLEOTIDE SEQUENCE</scope>
</reference>
<dbReference type="GO" id="GO:0016787">
    <property type="term" value="F:hydrolase activity"/>
    <property type="evidence" value="ECO:0007669"/>
    <property type="project" value="UniProtKB-KW"/>
</dbReference>
<accession>A0A6L2JBM2</accession>
<evidence type="ECO:0000256" key="7">
    <source>
        <dbReference type="ARBA" id="ARBA00022801"/>
    </source>
</evidence>
<evidence type="ECO:0000313" key="16">
    <source>
        <dbReference type="EMBL" id="GEU34413.1"/>
    </source>
</evidence>
<comment type="catalytic activity">
    <reaction evidence="11">
        <text>ATP + H2O = ADP + phosphate + H(+)</text>
        <dbReference type="Rhea" id="RHEA:13065"/>
        <dbReference type="ChEBI" id="CHEBI:15377"/>
        <dbReference type="ChEBI" id="CHEBI:15378"/>
        <dbReference type="ChEBI" id="CHEBI:30616"/>
        <dbReference type="ChEBI" id="CHEBI:43474"/>
        <dbReference type="ChEBI" id="CHEBI:456216"/>
        <dbReference type="EC" id="3.6.4.12"/>
    </reaction>
    <physiologicalReaction direction="left-to-right" evidence="11">
        <dbReference type="Rhea" id="RHEA:13066"/>
    </physiologicalReaction>
</comment>
<evidence type="ECO:0000256" key="4">
    <source>
        <dbReference type="ARBA" id="ARBA00022723"/>
    </source>
</evidence>
<protein>
    <submittedName>
        <fullName evidence="16">Regulator of nonsense transcripts 1 homolog isoform X1</fullName>
    </submittedName>
</protein>
<evidence type="ECO:0000256" key="1">
    <source>
        <dbReference type="ARBA" id="ARBA00004496"/>
    </source>
</evidence>
<dbReference type="PANTHER" id="PTHR10887:SF364">
    <property type="entry name" value="REGULATOR OF NONSENSE TRANSCRIPTS 1"/>
    <property type="match status" value="1"/>
</dbReference>
<dbReference type="Gene3D" id="3.40.50.300">
    <property type="entry name" value="P-loop containing nucleotide triphosphate hydrolases"/>
    <property type="match status" value="2"/>
</dbReference>
<evidence type="ECO:0000256" key="13">
    <source>
        <dbReference type="SAM" id="MobiDB-lite"/>
    </source>
</evidence>
<feature type="compositionally biased region" description="Low complexity" evidence="13">
    <location>
        <begin position="1212"/>
        <end position="1234"/>
    </location>
</feature>
<dbReference type="Gene3D" id="2.40.30.230">
    <property type="match status" value="1"/>
</dbReference>
<keyword evidence="5" id="KW-0547">Nucleotide-binding</keyword>
<evidence type="ECO:0000256" key="3">
    <source>
        <dbReference type="ARBA" id="ARBA00022490"/>
    </source>
</evidence>
<feature type="compositionally biased region" description="Gly residues" evidence="13">
    <location>
        <begin position="1007"/>
        <end position="1017"/>
    </location>
</feature>
<keyword evidence="3" id="KW-0963">Cytoplasm</keyword>
<feature type="domain" description="Helicase ATP-binding" evidence="14">
    <location>
        <begin position="462"/>
        <end position="594"/>
    </location>
</feature>
<dbReference type="Pfam" id="PF18141">
    <property type="entry name" value="UPF1_1B_dom"/>
    <property type="match status" value="1"/>
</dbReference>
<dbReference type="InterPro" id="IPR040812">
    <property type="entry name" value="UPF1_1B_dom"/>
</dbReference>
<name>A0A6L2JBM2_TANCI</name>
<dbReference type="GO" id="GO:0005737">
    <property type="term" value="C:cytoplasm"/>
    <property type="evidence" value="ECO:0007669"/>
    <property type="project" value="UniProtKB-SubCell"/>
</dbReference>
<feature type="compositionally biased region" description="Polar residues" evidence="13">
    <location>
        <begin position="1064"/>
        <end position="1073"/>
    </location>
</feature>
<dbReference type="GO" id="GO:0005524">
    <property type="term" value="F:ATP binding"/>
    <property type="evidence" value="ECO:0007669"/>
    <property type="project" value="UniProtKB-KW"/>
</dbReference>
<sequence>MDSSASSSAQLFDTASQPDTGNTEDPSYTFLEFTQDDDQNDDFTYPTFTQSPSSAAASPASNASGGKGKANVSVVDALAAGMSGLNFEETGDDEVFEKGGDEFACKYCGVQNPACVVRCNVPSCRKWFCNSRGNTSGSHIVNHLVRAKHKEVCLHKDSPLGETILECYNCGCRNVFLLGFISAKTESVVVLLCREPCLNVNALKDMNWDLSQWCPLIDDRCFLQWLVKVPSEQEQLRARHISAQQINKVEELWKTNPDATLEDLEKPGVDDEPQPVVLKYEDAYQYQNVFAPLIKLEADYDKMMKESQSKDNLTIRWDIGLNKKRIAYFVFPKEDNELRLVPGDELRLRYSGDAAHQAWQSVGHVIKLTAQEEVALELRASQGVPVDVNHGFSVDFVWKSTSFDRMQGAMKTFAVDETSVSGYIYHNLLGHEVEFQMVRNALPRRFGAPGLPELNASQVFAVKSVLQKPISLIQGPPGTGKTVTSAAIVYHMAKQGQGQVLVCAPSNVAVDQLAEKISATGLKVVRLCAKSREAVSSPVEHLTLHYQVRHLDTSEKSELYKLQQLKDEQGELSSSDEKKYKALKRATEREISQSADVICCTCVGAGDPRLANFRFRQVLIDESTQSTEPECLIPLVLGAKQVILVGDHCQLGPVIMCKKAARAGLAQSLFERLVMLGVKPIRLQVQYRMHPSLSEFPSNSFYEGTLQNGVTINERQSTGIDFPWPVPNRPMLFYVQMGQEEISASGTSYLNRTEAANVEKTVTTFLRSGVVPSQIGVITPYEGQRAYIVNYMSRNGALRQQLYKEIEVASVDSFQGREKDYIILSCVRSNEHQGIGFLNDPRRLNVALTRARYGIVILGNPKVLSKQPLWNGLLTHFKEHECLVEGPLNNLKQSMVQFQKPKKIYNDRKLFFGGGPGIAASDSFGAAPSGNPGADGRNNRSRGPYMPAGPPNGSHKPSLHPAAYPVPRAIPPYHGGPQPYAIPTRGVHGPIGGVPHVPQPGNRGFAAGRGGNTGGPIGSHVPYQQGPQQPIGATMGSNFNFPSLENPTSQPSLGGPGPLSQPGYVSNMTQGPGQTFRDGFSVGGMSQEFLGDDFKSQGSHVPYNGAEFSTQASQGGYHVDYVNPATQGGFPGSYLNQNSQAGYPRFGAGNDFMSQDYMGHNSQGLFTQVGFNDPSQDDASQTQFGVAHTDSLQKQNMMNPLYSQPFAHYNSQPVNMQAPQHQQQPQQQTQQGQR</sequence>
<evidence type="ECO:0000256" key="2">
    <source>
        <dbReference type="ARBA" id="ARBA00007913"/>
    </source>
</evidence>
<dbReference type="CDD" id="cd21407">
    <property type="entry name" value="1B_UPF1-like"/>
    <property type="match status" value="1"/>
</dbReference>
<dbReference type="InterPro" id="IPR018999">
    <property type="entry name" value="UPF1_CH/ZBD"/>
</dbReference>
<dbReference type="FunFam" id="3.40.50.300:FF:000097">
    <property type="entry name" value="Regulator of nonsense transcripts 1"/>
    <property type="match status" value="1"/>
</dbReference>
<evidence type="ECO:0000256" key="8">
    <source>
        <dbReference type="ARBA" id="ARBA00022806"/>
    </source>
</evidence>
<evidence type="ECO:0000256" key="5">
    <source>
        <dbReference type="ARBA" id="ARBA00022741"/>
    </source>
</evidence>
<dbReference type="EMBL" id="BKCJ010000574">
    <property type="protein sequence ID" value="GEU34413.1"/>
    <property type="molecule type" value="Genomic_DNA"/>
</dbReference>
<dbReference type="InterPro" id="IPR041679">
    <property type="entry name" value="DNA2/NAM7-like_C"/>
</dbReference>
<dbReference type="Gene3D" id="6.10.140.1240">
    <property type="match status" value="1"/>
</dbReference>
<gene>
    <name evidence="16" type="ORF">Tci_006391</name>
</gene>
<dbReference type="InterPro" id="IPR047187">
    <property type="entry name" value="SF1_C_Upf1"/>
</dbReference>
<dbReference type="GO" id="GO:0003678">
    <property type="term" value="F:DNA helicase activity"/>
    <property type="evidence" value="ECO:0007669"/>
    <property type="project" value="UniProtKB-EC"/>
</dbReference>
<evidence type="ECO:0000259" key="14">
    <source>
        <dbReference type="PROSITE" id="PS51192"/>
    </source>
</evidence>
<comment type="caution">
    <text evidence="12">Lacks conserved residue(s) required for the propagation of feature annotation.</text>
</comment>
<dbReference type="PROSITE" id="PS51192">
    <property type="entry name" value="HELICASE_ATP_BIND_1"/>
    <property type="match status" value="1"/>
</dbReference>
<dbReference type="Pfam" id="PF13086">
    <property type="entry name" value="AAA_11"/>
    <property type="match status" value="1"/>
</dbReference>
<dbReference type="InterPro" id="IPR041677">
    <property type="entry name" value="DNA2/NAM7_AAA_11"/>
</dbReference>
<dbReference type="GO" id="GO:0003724">
    <property type="term" value="F:RNA helicase activity"/>
    <property type="evidence" value="ECO:0007669"/>
    <property type="project" value="InterPro"/>
</dbReference>
<dbReference type="FunFam" id="2.40.30.230:FF:000002">
    <property type="entry name" value="regulator of nonsense transcripts 1 homolog"/>
    <property type="match status" value="1"/>
</dbReference>
<dbReference type="GO" id="GO:0000184">
    <property type="term" value="P:nuclear-transcribed mRNA catabolic process, nonsense-mediated decay"/>
    <property type="evidence" value="ECO:0007669"/>
    <property type="project" value="InterPro"/>
</dbReference>
<keyword evidence="7" id="KW-0378">Hydrolase</keyword>
<feature type="domain" description="Upf1" evidence="15">
    <location>
        <begin position="97"/>
        <end position="256"/>
    </location>
</feature>
<dbReference type="SUPFAM" id="SSF52540">
    <property type="entry name" value="P-loop containing nucleoside triphosphate hydrolases"/>
    <property type="match status" value="1"/>
</dbReference>
<dbReference type="GO" id="GO:0003723">
    <property type="term" value="F:RNA binding"/>
    <property type="evidence" value="ECO:0007669"/>
    <property type="project" value="InterPro"/>
</dbReference>
<dbReference type="InterPro" id="IPR045055">
    <property type="entry name" value="DNA2/NAM7-like"/>
</dbReference>
<dbReference type="Pfam" id="PF04851">
    <property type="entry name" value="ResIII"/>
    <property type="match status" value="1"/>
</dbReference>
<feature type="compositionally biased region" description="Low complexity" evidence="13">
    <location>
        <begin position="1049"/>
        <end position="1063"/>
    </location>
</feature>
<evidence type="ECO:0000256" key="6">
    <source>
        <dbReference type="ARBA" id="ARBA00022771"/>
    </source>
</evidence>
<keyword evidence="6 12" id="KW-0863">Zinc-finger</keyword>
<dbReference type="PROSITE" id="PS51997">
    <property type="entry name" value="UPF1_CH_RICH"/>
    <property type="match status" value="1"/>
</dbReference>
<feature type="region of interest" description="C4" evidence="12">
    <location>
        <begin position="167"/>
        <end position="197"/>
    </location>
</feature>
<dbReference type="InterPro" id="IPR006935">
    <property type="entry name" value="Helicase/UvrB_N"/>
</dbReference>
<comment type="subcellular location">
    <subcellularLocation>
        <location evidence="1">Cytoplasm</location>
    </subcellularLocation>
</comment>
<feature type="region of interest" description="Disordered" evidence="13">
    <location>
        <begin position="923"/>
        <end position="957"/>
    </location>
</feature>
<feature type="region of interest" description="Disordered" evidence="13">
    <location>
        <begin position="1"/>
        <end position="67"/>
    </location>
</feature>
<feature type="region of interest" description="Disordered" evidence="13">
    <location>
        <begin position="1004"/>
        <end position="1074"/>
    </location>
</feature>
<dbReference type="Pfam" id="PF09416">
    <property type="entry name" value="UPF1_Zn_bind"/>
    <property type="match status" value="1"/>
</dbReference>
<keyword evidence="9 12" id="KW-0862">Zinc</keyword>
<organism evidence="16">
    <name type="scientific">Tanacetum cinerariifolium</name>
    <name type="common">Dalmatian daisy</name>
    <name type="synonym">Chrysanthemum cinerariifolium</name>
    <dbReference type="NCBI Taxonomy" id="118510"/>
    <lineage>
        <taxon>Eukaryota</taxon>
        <taxon>Viridiplantae</taxon>
        <taxon>Streptophyta</taxon>
        <taxon>Embryophyta</taxon>
        <taxon>Tracheophyta</taxon>
        <taxon>Spermatophyta</taxon>
        <taxon>Magnoliopsida</taxon>
        <taxon>eudicotyledons</taxon>
        <taxon>Gunneridae</taxon>
        <taxon>Pentapetalae</taxon>
        <taxon>asterids</taxon>
        <taxon>campanulids</taxon>
        <taxon>Asterales</taxon>
        <taxon>Asteraceae</taxon>
        <taxon>Asteroideae</taxon>
        <taxon>Anthemideae</taxon>
        <taxon>Anthemidinae</taxon>
        <taxon>Tanacetum</taxon>
    </lineage>
</organism>